<dbReference type="EMBL" id="BARS01027644">
    <property type="protein sequence ID" value="GAG00137.1"/>
    <property type="molecule type" value="Genomic_DNA"/>
</dbReference>
<dbReference type="AlphaFoldDB" id="X0ULH6"/>
<sequence>MVETQPYTRDGSMLMDAVRNVTVLFCGRCEREFLAKLKSGQENPTYECPQCKCANKFDIIWK</sequence>
<protein>
    <submittedName>
        <fullName evidence="1">Uncharacterized protein</fullName>
    </submittedName>
</protein>
<gene>
    <name evidence="1" type="ORF">S01H1_43397</name>
</gene>
<proteinExistence type="predicted"/>
<accession>X0ULH6</accession>
<reference evidence="1" key="1">
    <citation type="journal article" date="2014" name="Front. Microbiol.">
        <title>High frequency of phylogenetically diverse reductive dehalogenase-homologous genes in deep subseafloor sedimentary metagenomes.</title>
        <authorList>
            <person name="Kawai M."/>
            <person name="Futagami T."/>
            <person name="Toyoda A."/>
            <person name="Takaki Y."/>
            <person name="Nishi S."/>
            <person name="Hori S."/>
            <person name="Arai W."/>
            <person name="Tsubouchi T."/>
            <person name="Morono Y."/>
            <person name="Uchiyama I."/>
            <person name="Ito T."/>
            <person name="Fujiyama A."/>
            <person name="Inagaki F."/>
            <person name="Takami H."/>
        </authorList>
    </citation>
    <scope>NUCLEOTIDE SEQUENCE</scope>
    <source>
        <strain evidence="1">Expedition CK06-06</strain>
    </source>
</reference>
<name>X0ULH6_9ZZZZ</name>
<comment type="caution">
    <text evidence="1">The sequence shown here is derived from an EMBL/GenBank/DDBJ whole genome shotgun (WGS) entry which is preliminary data.</text>
</comment>
<evidence type="ECO:0000313" key="1">
    <source>
        <dbReference type="EMBL" id="GAG00137.1"/>
    </source>
</evidence>
<organism evidence="1">
    <name type="scientific">marine sediment metagenome</name>
    <dbReference type="NCBI Taxonomy" id="412755"/>
    <lineage>
        <taxon>unclassified sequences</taxon>
        <taxon>metagenomes</taxon>
        <taxon>ecological metagenomes</taxon>
    </lineage>
</organism>